<dbReference type="Gene3D" id="1.10.3290.10">
    <property type="entry name" value="Fido-like domain"/>
    <property type="match status" value="1"/>
</dbReference>
<organism evidence="2 3">
    <name type="scientific">Streptomyces mesophilus</name>
    <dbReference type="NCBI Taxonomy" id="1775132"/>
    <lineage>
        <taxon>Bacteria</taxon>
        <taxon>Bacillati</taxon>
        <taxon>Actinomycetota</taxon>
        <taxon>Actinomycetes</taxon>
        <taxon>Kitasatosporales</taxon>
        <taxon>Streptomycetaceae</taxon>
        <taxon>Streptomyces</taxon>
    </lineage>
</organism>
<evidence type="ECO:0000313" key="2">
    <source>
        <dbReference type="EMBL" id="NGO76947.1"/>
    </source>
</evidence>
<dbReference type="InterPro" id="IPR036597">
    <property type="entry name" value="Fido-like_dom_sf"/>
</dbReference>
<comment type="caution">
    <text evidence="2">The sequence shown here is derived from an EMBL/GenBank/DDBJ whole genome shotgun (WGS) entry which is preliminary data.</text>
</comment>
<dbReference type="InterPro" id="IPR003812">
    <property type="entry name" value="Fido"/>
</dbReference>
<protein>
    <submittedName>
        <fullName evidence="2">Fic family protein</fullName>
    </submittedName>
</protein>
<sequence length="454" mass="50337">MLHDLSPSTLTWDEVDPAGHPFDVEGAEKVVRSLGPARAVPSRPDVSYGDPGWETWAHEVSSSWADAMSYALIEYYGPWASGWRWARDEGDFDGGPVDSWCCPHDSMTTPEETLAKVVASLREWRAWLEELAACFEAHPLDQLTVADDPLLWEMGARRLILKVSDRTGCGSGWYGHCRQVLTWFLSRWDVTPDVAEDLVRQAVGGRFNSWFEPDPAVVADVADRLASSLSAARSTEPSKQEPQGPDRIPQWLALRDAAPWHECPQADAAQPTPPPRDGAVEDIRTFDAGISPARAEGLLAALQLVRTDAALGRPLSFELLRTWQQQVLGTPEPPGFRTASAYAKRGRERYGLAPDTRARFDACPSDAFEPGLPLTARAARAYLDVCYFHPFADGNARAAFLALVYVLARADITLGNVRLLRRVTFQVDSPEDPLVLARYIDVHLRDNRRTAHDS</sequence>
<dbReference type="RefSeq" id="WP_165332422.1">
    <property type="nucleotide sequence ID" value="NZ_JAAKZW010000050.1"/>
</dbReference>
<dbReference type="EMBL" id="JAAKZW010000050">
    <property type="protein sequence ID" value="NGO76947.1"/>
    <property type="molecule type" value="Genomic_DNA"/>
</dbReference>
<name>A0A6G4XJE3_9ACTN</name>
<dbReference type="AlphaFoldDB" id="A0A6G4XJE3"/>
<reference evidence="2 3" key="1">
    <citation type="submission" date="2020-02" db="EMBL/GenBank/DDBJ databases">
        <title>Whole-genome analyses of novel actinobacteria.</title>
        <authorList>
            <person name="Sahin N."/>
            <person name="Tokatli A."/>
        </authorList>
    </citation>
    <scope>NUCLEOTIDE SEQUENCE [LARGE SCALE GENOMIC DNA]</scope>
    <source>
        <strain evidence="2 3">YC504</strain>
    </source>
</reference>
<dbReference type="Pfam" id="PF02661">
    <property type="entry name" value="Fic"/>
    <property type="match status" value="1"/>
</dbReference>
<dbReference type="Proteomes" id="UP000481109">
    <property type="component" value="Unassembled WGS sequence"/>
</dbReference>
<feature type="domain" description="Fido" evidence="1">
    <location>
        <begin position="315"/>
        <end position="445"/>
    </location>
</feature>
<proteinExistence type="predicted"/>
<evidence type="ECO:0000259" key="1">
    <source>
        <dbReference type="PROSITE" id="PS51459"/>
    </source>
</evidence>
<gene>
    <name evidence="2" type="ORF">G6045_14925</name>
</gene>
<accession>A0A6G4XJE3</accession>
<dbReference type="SUPFAM" id="SSF140931">
    <property type="entry name" value="Fic-like"/>
    <property type="match status" value="1"/>
</dbReference>
<dbReference type="PROSITE" id="PS51459">
    <property type="entry name" value="FIDO"/>
    <property type="match status" value="1"/>
</dbReference>
<evidence type="ECO:0000313" key="3">
    <source>
        <dbReference type="Proteomes" id="UP000481109"/>
    </source>
</evidence>
<keyword evidence="3" id="KW-1185">Reference proteome</keyword>